<name>A0A0F7UM68_NEOCL</name>
<protein>
    <submittedName>
        <fullName evidence="2">Uncharacterized protein</fullName>
    </submittedName>
</protein>
<dbReference type="EMBL" id="LN714487">
    <property type="protein sequence ID" value="CEL71023.1"/>
    <property type="molecule type" value="Genomic_DNA"/>
</dbReference>
<sequence>MCQLASFLLCSEFISRASISSNWSKTASTIPRGPASAAGAAAPAGTLFFLDACDSQKGTRRHRRPTWGRGACPNVSRYYGAVLQGKLGTHSATKTPVFNVEGLSRAGKPRSAFFSTSIRTPVFTSENSRHQTSLGGNWKRAAGAATSWKPGVCPGHGRFSNSKKLSASVEENGTGERPVTRVHSFLAAHDPLCDAVHGQRVMKEHLPEGIERAARRPKKEGASTPLSSQFCARVAASSAGAPSHVSAHRRVVASRPEVDSSRLSPAATGSKDLPRNSRLHVNEVDAPSRCMLGTVVGRRAERTKARREQQIHLLQLEAVLRMRTGPFPAFIQPVPLADVCRMLSDIWSEAED</sequence>
<dbReference type="AlphaFoldDB" id="A0A0F7UM68"/>
<accession>A0A0F7UM68</accession>
<evidence type="ECO:0000313" key="2">
    <source>
        <dbReference type="EMBL" id="CEL71023.1"/>
    </source>
</evidence>
<reference evidence="2" key="1">
    <citation type="journal article" date="2015" name="PLoS ONE">
        <title>Comprehensive Evaluation of Toxoplasma gondii VEG and Neospora caninum LIV Genomes with Tachyzoite Stage Transcriptome and Proteome Defines Novel Transcript Features.</title>
        <authorList>
            <person name="Ramaprasad A."/>
            <person name="Mourier T."/>
            <person name="Naeem R."/>
            <person name="Malas T.B."/>
            <person name="Moussa E."/>
            <person name="Panigrahi A."/>
            <person name="Vermont S.J."/>
            <person name="Otto T.D."/>
            <person name="Wastling J."/>
            <person name="Pain A."/>
        </authorList>
    </citation>
    <scope>NUCLEOTIDE SEQUENCE</scope>
    <source>
        <strain evidence="2">Liverpool</strain>
    </source>
</reference>
<evidence type="ECO:0000256" key="1">
    <source>
        <dbReference type="SAM" id="MobiDB-lite"/>
    </source>
</evidence>
<gene>
    <name evidence="2" type="ORF">BN1204_066860</name>
</gene>
<feature type="region of interest" description="Disordered" evidence="1">
    <location>
        <begin position="238"/>
        <end position="274"/>
    </location>
</feature>
<proteinExistence type="predicted"/>
<organism evidence="2">
    <name type="scientific">Neospora caninum (strain Liverpool)</name>
    <dbReference type="NCBI Taxonomy" id="572307"/>
    <lineage>
        <taxon>Eukaryota</taxon>
        <taxon>Sar</taxon>
        <taxon>Alveolata</taxon>
        <taxon>Apicomplexa</taxon>
        <taxon>Conoidasida</taxon>
        <taxon>Coccidia</taxon>
        <taxon>Eucoccidiorida</taxon>
        <taxon>Eimeriorina</taxon>
        <taxon>Sarcocystidae</taxon>
        <taxon>Neospora</taxon>
    </lineage>
</organism>